<dbReference type="Gene3D" id="3.30.160.60">
    <property type="entry name" value="Classic Zinc Finger"/>
    <property type="match status" value="4"/>
</dbReference>
<dbReference type="Pfam" id="PF00096">
    <property type="entry name" value="zf-C2H2"/>
    <property type="match status" value="1"/>
</dbReference>
<dbReference type="GO" id="GO:0001227">
    <property type="term" value="F:DNA-binding transcription repressor activity, RNA polymerase II-specific"/>
    <property type="evidence" value="ECO:0007669"/>
    <property type="project" value="TreeGrafter"/>
</dbReference>
<feature type="domain" description="C2H2-type" evidence="10">
    <location>
        <begin position="10"/>
        <end position="37"/>
    </location>
</feature>
<gene>
    <name evidence="11" type="ORF">OCBIM_22019407mg</name>
</gene>
<dbReference type="InterPro" id="IPR013087">
    <property type="entry name" value="Znf_C2H2_type"/>
</dbReference>
<dbReference type="FunFam" id="3.30.160.60:FF:001498">
    <property type="entry name" value="Zinc finger protein 404"/>
    <property type="match status" value="1"/>
</dbReference>
<dbReference type="PANTHER" id="PTHR24399">
    <property type="entry name" value="ZINC FINGER AND BTB DOMAIN-CONTAINING"/>
    <property type="match status" value="1"/>
</dbReference>
<reference evidence="11" key="1">
    <citation type="submission" date="2015-07" db="EMBL/GenBank/DDBJ databases">
        <title>MeaNS - Measles Nucleotide Surveillance Program.</title>
        <authorList>
            <person name="Tran T."/>
            <person name="Druce J."/>
        </authorList>
    </citation>
    <scope>NUCLEOTIDE SEQUENCE</scope>
    <source>
        <strain evidence="11">UCB-OBI-ISO-001</strain>
        <tissue evidence="11">Gonad</tissue>
    </source>
</reference>
<keyword evidence="5" id="KW-0862">Zinc</keyword>
<comment type="subcellular location">
    <subcellularLocation>
        <location evidence="1">Nucleus</location>
    </subcellularLocation>
</comment>
<dbReference type="OrthoDB" id="6105454at2759"/>
<evidence type="ECO:0000256" key="3">
    <source>
        <dbReference type="ARBA" id="ARBA00022737"/>
    </source>
</evidence>
<dbReference type="PROSITE" id="PS50157">
    <property type="entry name" value="ZINC_FINGER_C2H2_2"/>
    <property type="match status" value="2"/>
</dbReference>
<dbReference type="SUPFAM" id="SSF57667">
    <property type="entry name" value="beta-beta-alpha zinc fingers"/>
    <property type="match status" value="3"/>
</dbReference>
<dbReference type="PROSITE" id="PS00028">
    <property type="entry name" value="ZINC_FINGER_C2H2_1"/>
    <property type="match status" value="2"/>
</dbReference>
<keyword evidence="4 9" id="KW-0863">Zinc-finger</keyword>
<keyword evidence="2" id="KW-0479">Metal-binding</keyword>
<sequence length="186" mass="21571">MAATRATTPYYCDICDKSFSQRGSVTMHKHIHTEEKPYHCDICSKPFSGNHVLTKHRHIHTSKKLYHCDNHTEEKPYHCDICGESFSEMSIHKRSHTDTSTFIQERNLIIVISMQPYCCNICDKSFIPKNTLTYKEIHAEEMPHHCDICGKSFSHSTIHRTVIRCQTSFNEKCTTISILTQHAIKK</sequence>
<evidence type="ECO:0000313" key="11">
    <source>
        <dbReference type="EMBL" id="KOF85999.1"/>
    </source>
</evidence>
<evidence type="ECO:0000256" key="9">
    <source>
        <dbReference type="PROSITE-ProRule" id="PRU00042"/>
    </source>
</evidence>
<evidence type="ECO:0000256" key="1">
    <source>
        <dbReference type="ARBA" id="ARBA00004123"/>
    </source>
</evidence>
<dbReference type="AlphaFoldDB" id="A0A0L8HA89"/>
<dbReference type="PANTHER" id="PTHR24399:SF23">
    <property type="entry name" value="C2H2-TYPE DOMAIN-CONTAINING PROTEIN"/>
    <property type="match status" value="1"/>
</dbReference>
<dbReference type="GO" id="GO:0000978">
    <property type="term" value="F:RNA polymerase II cis-regulatory region sequence-specific DNA binding"/>
    <property type="evidence" value="ECO:0007669"/>
    <property type="project" value="TreeGrafter"/>
</dbReference>
<feature type="domain" description="C2H2-type" evidence="10">
    <location>
        <begin position="38"/>
        <end position="65"/>
    </location>
</feature>
<keyword evidence="7" id="KW-0804">Transcription</keyword>
<dbReference type="SMART" id="SM00355">
    <property type="entry name" value="ZnF_C2H2"/>
    <property type="match status" value="4"/>
</dbReference>
<evidence type="ECO:0000256" key="5">
    <source>
        <dbReference type="ARBA" id="ARBA00022833"/>
    </source>
</evidence>
<dbReference type="GO" id="GO:0008270">
    <property type="term" value="F:zinc ion binding"/>
    <property type="evidence" value="ECO:0007669"/>
    <property type="project" value="UniProtKB-KW"/>
</dbReference>
<evidence type="ECO:0000256" key="2">
    <source>
        <dbReference type="ARBA" id="ARBA00022723"/>
    </source>
</evidence>
<dbReference type="EMBL" id="KQ418760">
    <property type="protein sequence ID" value="KOF85999.1"/>
    <property type="molecule type" value="Genomic_DNA"/>
</dbReference>
<keyword evidence="3" id="KW-0677">Repeat</keyword>
<evidence type="ECO:0000256" key="4">
    <source>
        <dbReference type="ARBA" id="ARBA00022771"/>
    </source>
</evidence>
<dbReference type="FunFam" id="3.30.160.60:FF:000688">
    <property type="entry name" value="zinc finger protein 197 isoform X1"/>
    <property type="match status" value="1"/>
</dbReference>
<evidence type="ECO:0000256" key="8">
    <source>
        <dbReference type="ARBA" id="ARBA00023242"/>
    </source>
</evidence>
<keyword evidence="8" id="KW-0539">Nucleus</keyword>
<dbReference type="InterPro" id="IPR036236">
    <property type="entry name" value="Znf_C2H2_sf"/>
</dbReference>
<evidence type="ECO:0000256" key="6">
    <source>
        <dbReference type="ARBA" id="ARBA00023015"/>
    </source>
</evidence>
<organism evidence="11">
    <name type="scientific">Octopus bimaculoides</name>
    <name type="common">California two-spotted octopus</name>
    <dbReference type="NCBI Taxonomy" id="37653"/>
    <lineage>
        <taxon>Eukaryota</taxon>
        <taxon>Metazoa</taxon>
        <taxon>Spiralia</taxon>
        <taxon>Lophotrochozoa</taxon>
        <taxon>Mollusca</taxon>
        <taxon>Cephalopoda</taxon>
        <taxon>Coleoidea</taxon>
        <taxon>Octopodiformes</taxon>
        <taxon>Octopoda</taxon>
        <taxon>Incirrata</taxon>
        <taxon>Octopodidae</taxon>
        <taxon>Octopus</taxon>
    </lineage>
</organism>
<evidence type="ECO:0000259" key="10">
    <source>
        <dbReference type="PROSITE" id="PS50157"/>
    </source>
</evidence>
<accession>A0A0L8HA89</accession>
<evidence type="ECO:0000256" key="7">
    <source>
        <dbReference type="ARBA" id="ARBA00023163"/>
    </source>
</evidence>
<protein>
    <recommendedName>
        <fullName evidence="10">C2H2-type domain-containing protein</fullName>
    </recommendedName>
</protein>
<proteinExistence type="predicted"/>
<dbReference type="GO" id="GO:0005654">
    <property type="term" value="C:nucleoplasm"/>
    <property type="evidence" value="ECO:0007669"/>
    <property type="project" value="TreeGrafter"/>
</dbReference>
<name>A0A0L8HA89_OCTBM</name>
<keyword evidence="6" id="KW-0805">Transcription regulation</keyword>